<feature type="transmembrane region" description="Helical" evidence="5">
    <location>
        <begin position="282"/>
        <end position="298"/>
    </location>
</feature>
<feature type="transmembrane region" description="Helical" evidence="5">
    <location>
        <begin position="76"/>
        <end position="95"/>
    </location>
</feature>
<dbReference type="PANTHER" id="PTHR32322">
    <property type="entry name" value="INNER MEMBRANE TRANSPORTER"/>
    <property type="match status" value="1"/>
</dbReference>
<feature type="transmembrane region" description="Helical" evidence="5">
    <location>
        <begin position="138"/>
        <end position="159"/>
    </location>
</feature>
<dbReference type="EMBL" id="CYSC01000040">
    <property type="protein sequence ID" value="CUH73470.1"/>
    <property type="molecule type" value="Genomic_DNA"/>
</dbReference>
<evidence type="ECO:0000256" key="2">
    <source>
        <dbReference type="ARBA" id="ARBA00022692"/>
    </source>
</evidence>
<reference evidence="7 9" key="2">
    <citation type="submission" date="2015-09" db="EMBL/GenBank/DDBJ databases">
        <authorList>
            <person name="Rodrigo-Torres L."/>
            <person name="Arahal D.R."/>
        </authorList>
    </citation>
    <scope>NUCLEOTIDE SEQUENCE [LARGE SCALE GENOMIC DNA]</scope>
    <source>
        <strain evidence="7 9">CECT 5118</strain>
    </source>
</reference>
<evidence type="ECO:0000313" key="9">
    <source>
        <dbReference type="Proteomes" id="UP000051086"/>
    </source>
</evidence>
<dbReference type="Proteomes" id="UP000051086">
    <property type="component" value="Unassembled WGS sequence"/>
</dbReference>
<evidence type="ECO:0000259" key="6">
    <source>
        <dbReference type="Pfam" id="PF00892"/>
    </source>
</evidence>
<accession>A0A0P1GH95</accession>
<feature type="transmembrane region" description="Helical" evidence="5">
    <location>
        <begin position="196"/>
        <end position="215"/>
    </location>
</feature>
<evidence type="ECO:0000256" key="1">
    <source>
        <dbReference type="ARBA" id="ARBA00004141"/>
    </source>
</evidence>
<dbReference type="InterPro" id="IPR037185">
    <property type="entry name" value="EmrE-like"/>
</dbReference>
<feature type="transmembrane region" description="Helical" evidence="5">
    <location>
        <begin position="41"/>
        <end position="64"/>
    </location>
</feature>
<feature type="transmembrane region" description="Helical" evidence="5">
    <location>
        <begin position="12"/>
        <end position="35"/>
    </location>
</feature>
<reference evidence="8 10" key="1">
    <citation type="submission" date="2015-09" db="EMBL/GenBank/DDBJ databases">
        <authorList>
            <consortium name="Swine Surveillance"/>
        </authorList>
    </citation>
    <scope>NUCLEOTIDE SEQUENCE [LARGE SCALE GENOMIC DNA]</scope>
    <source>
        <strain evidence="8 10">5120</strain>
    </source>
</reference>
<dbReference type="InterPro" id="IPR000620">
    <property type="entry name" value="EamA_dom"/>
</dbReference>
<evidence type="ECO:0000256" key="5">
    <source>
        <dbReference type="SAM" id="Phobius"/>
    </source>
</evidence>
<dbReference type="EMBL" id="CYSB01000030">
    <property type="protein sequence ID" value="CUH68346.1"/>
    <property type="molecule type" value="Genomic_DNA"/>
</dbReference>
<feature type="domain" description="EamA" evidence="6">
    <location>
        <begin position="169"/>
        <end position="298"/>
    </location>
</feature>
<dbReference type="InterPro" id="IPR050638">
    <property type="entry name" value="AA-Vitamin_Transporters"/>
</dbReference>
<feature type="transmembrane region" description="Helical" evidence="5">
    <location>
        <begin position="107"/>
        <end position="126"/>
    </location>
</feature>
<dbReference type="Proteomes" id="UP000051887">
    <property type="component" value="Unassembled WGS sequence"/>
</dbReference>
<dbReference type="Pfam" id="PF00892">
    <property type="entry name" value="EamA"/>
    <property type="match status" value="2"/>
</dbReference>
<comment type="subcellular location">
    <subcellularLocation>
        <location evidence="1">Membrane</location>
        <topology evidence="1">Multi-pass membrane protein</topology>
    </subcellularLocation>
</comment>
<dbReference type="AlphaFoldDB" id="A0A0P1GH95"/>
<gene>
    <name evidence="8" type="primary">yedA</name>
    <name evidence="7" type="ORF">TL5118_02600</name>
    <name evidence="8" type="ORF">TL5120_03279</name>
</gene>
<evidence type="ECO:0000256" key="4">
    <source>
        <dbReference type="ARBA" id="ARBA00023136"/>
    </source>
</evidence>
<name>A0A0P1GH95_9RHOB</name>
<keyword evidence="9" id="KW-1185">Reference proteome</keyword>
<feature type="transmembrane region" description="Helical" evidence="5">
    <location>
        <begin position="256"/>
        <end position="276"/>
    </location>
</feature>
<keyword evidence="2 5" id="KW-0812">Transmembrane</keyword>
<feature type="domain" description="EamA" evidence="6">
    <location>
        <begin position="17"/>
        <end position="151"/>
    </location>
</feature>
<organism evidence="8 10">
    <name type="scientific">Thalassovita autumnalis</name>
    <dbReference type="NCBI Taxonomy" id="2072972"/>
    <lineage>
        <taxon>Bacteria</taxon>
        <taxon>Pseudomonadati</taxon>
        <taxon>Pseudomonadota</taxon>
        <taxon>Alphaproteobacteria</taxon>
        <taxon>Rhodobacterales</taxon>
        <taxon>Roseobacteraceae</taxon>
        <taxon>Thalassovita</taxon>
    </lineage>
</organism>
<evidence type="ECO:0000256" key="3">
    <source>
        <dbReference type="ARBA" id="ARBA00022989"/>
    </source>
</evidence>
<dbReference type="GO" id="GO:0016020">
    <property type="term" value="C:membrane"/>
    <property type="evidence" value="ECO:0007669"/>
    <property type="project" value="UniProtKB-SubCell"/>
</dbReference>
<protein>
    <submittedName>
        <fullName evidence="7 8">Inner membrane transporter YedA</fullName>
    </submittedName>
</protein>
<evidence type="ECO:0000313" key="10">
    <source>
        <dbReference type="Proteomes" id="UP000051887"/>
    </source>
</evidence>
<dbReference type="PANTHER" id="PTHR32322:SF9">
    <property type="entry name" value="AMINO-ACID METABOLITE EFFLUX PUMP-RELATED"/>
    <property type="match status" value="1"/>
</dbReference>
<feature type="transmembrane region" description="Helical" evidence="5">
    <location>
        <begin position="227"/>
        <end position="249"/>
    </location>
</feature>
<evidence type="ECO:0000313" key="8">
    <source>
        <dbReference type="EMBL" id="CUH73470.1"/>
    </source>
</evidence>
<keyword evidence="3 5" id="KW-1133">Transmembrane helix</keyword>
<dbReference type="SUPFAM" id="SSF103481">
    <property type="entry name" value="Multidrug resistance efflux transporter EmrE"/>
    <property type="match status" value="2"/>
</dbReference>
<sequence>MTARQPNQPGLINWIKLITLGIIWGASFMAVSVALNDMGPMSIAAVRILIGALSVLALIRVMGISLPSLSSGEGRIIWLAAAGMGFFSNALPFTLLSWGQTYVNSGFAGVCMAIVPLFVLPLSHVFVPEERMTFRRTLGFSVGFVGVLVLIGLDAFASAGTDFESLARIACLAASLCYAIGAIITRLCPQVNMLSLSAAALICGSVMIVPVALWQEGVPSLPTTTPLLAILYLGIFPTAVAQILLVQVARSAGPSFLATVNYQVPVWSVIFGALLLSEAVPPQLFAALALILGGLLLSRQPSRTTV</sequence>
<feature type="transmembrane region" description="Helical" evidence="5">
    <location>
        <begin position="165"/>
        <end position="184"/>
    </location>
</feature>
<dbReference type="RefSeq" id="WP_058244610.1">
    <property type="nucleotide sequence ID" value="NZ_CYSB01000030.1"/>
</dbReference>
<proteinExistence type="predicted"/>
<keyword evidence="4 5" id="KW-0472">Membrane</keyword>
<dbReference type="OrthoDB" id="9810556at2"/>
<evidence type="ECO:0000313" key="7">
    <source>
        <dbReference type="EMBL" id="CUH68346.1"/>
    </source>
</evidence>